<evidence type="ECO:0000256" key="7">
    <source>
        <dbReference type="ARBA" id="ARBA00023211"/>
    </source>
</evidence>
<organism evidence="9 10">
    <name type="scientific">Candidatus Eubacterium avistercoris</name>
    <dbReference type="NCBI Taxonomy" id="2838567"/>
    <lineage>
        <taxon>Bacteria</taxon>
        <taxon>Bacillati</taxon>
        <taxon>Bacillota</taxon>
        <taxon>Clostridia</taxon>
        <taxon>Eubacteriales</taxon>
        <taxon>Eubacteriaceae</taxon>
        <taxon>Eubacterium</taxon>
    </lineage>
</organism>
<evidence type="ECO:0000256" key="5">
    <source>
        <dbReference type="ARBA" id="ARBA00023065"/>
    </source>
</evidence>
<keyword evidence="1" id="KW-0813">Transport</keyword>
<evidence type="ECO:0000313" key="9">
    <source>
        <dbReference type="EMBL" id="HIZ06625.1"/>
    </source>
</evidence>
<evidence type="ECO:0000313" key="10">
    <source>
        <dbReference type="Proteomes" id="UP000824024"/>
    </source>
</evidence>
<dbReference type="InterPro" id="IPR003810">
    <property type="entry name" value="Mntp/YtaF"/>
</dbReference>
<dbReference type="PANTHER" id="PTHR35529">
    <property type="entry name" value="MANGANESE EFFLUX PUMP MNTP-RELATED"/>
    <property type="match status" value="1"/>
</dbReference>
<feature type="transmembrane region" description="Helical" evidence="8">
    <location>
        <begin position="93"/>
        <end position="118"/>
    </location>
</feature>
<evidence type="ECO:0000256" key="3">
    <source>
        <dbReference type="ARBA" id="ARBA00022692"/>
    </source>
</evidence>
<keyword evidence="6 8" id="KW-0472">Membrane</keyword>
<evidence type="ECO:0000256" key="8">
    <source>
        <dbReference type="SAM" id="Phobius"/>
    </source>
</evidence>
<keyword evidence="3 8" id="KW-0812">Transmembrane</keyword>
<gene>
    <name evidence="9" type="ORF">IAA08_01670</name>
</gene>
<keyword evidence="4 8" id="KW-1133">Transmembrane helix</keyword>
<keyword evidence="2" id="KW-1003">Cell membrane</keyword>
<protein>
    <submittedName>
        <fullName evidence="9">Manganese efflux pump MntP family protein</fullName>
    </submittedName>
</protein>
<dbReference type="HAMAP" id="MF_01521">
    <property type="entry name" value="MntP_pump"/>
    <property type="match status" value="1"/>
</dbReference>
<dbReference type="GO" id="GO:0006811">
    <property type="term" value="P:monoatomic ion transport"/>
    <property type="evidence" value="ECO:0007669"/>
    <property type="project" value="UniProtKB-KW"/>
</dbReference>
<sequence>AFAVSICKGLGMTKINRLHCVIIAAFFGGFQFIMPVIGWALGRQFESYIQSVDHWIAFGLLAFLGLKTILEAVREKDEECVEKTESVLDIKELFLMAIATSIDALAVGITFAFLQVRILEASGIIGIVTFILCVFGVFVGNIFGSRFKKKAAVAGGVILILIGTRILLDHLGVF</sequence>
<feature type="transmembrane region" description="Helical" evidence="8">
    <location>
        <begin position="124"/>
        <end position="144"/>
    </location>
</feature>
<evidence type="ECO:0000256" key="6">
    <source>
        <dbReference type="ARBA" id="ARBA00023136"/>
    </source>
</evidence>
<feature type="transmembrane region" description="Helical" evidence="8">
    <location>
        <begin position="151"/>
        <end position="168"/>
    </location>
</feature>
<dbReference type="InterPro" id="IPR022929">
    <property type="entry name" value="Put_MntP"/>
</dbReference>
<keyword evidence="5" id="KW-0406">Ion transport</keyword>
<feature type="non-terminal residue" evidence="9">
    <location>
        <position position="1"/>
    </location>
</feature>
<keyword evidence="7" id="KW-0464">Manganese</keyword>
<evidence type="ECO:0000256" key="2">
    <source>
        <dbReference type="ARBA" id="ARBA00022475"/>
    </source>
</evidence>
<feature type="transmembrane region" description="Helical" evidence="8">
    <location>
        <begin position="18"/>
        <end position="42"/>
    </location>
</feature>
<dbReference type="Proteomes" id="UP000824024">
    <property type="component" value="Unassembled WGS sequence"/>
</dbReference>
<name>A0A9D2IF12_9FIRM</name>
<proteinExistence type="inferred from homology"/>
<reference evidence="9" key="1">
    <citation type="journal article" date="2021" name="PeerJ">
        <title>Extensive microbial diversity within the chicken gut microbiome revealed by metagenomics and culture.</title>
        <authorList>
            <person name="Gilroy R."/>
            <person name="Ravi A."/>
            <person name="Getino M."/>
            <person name="Pursley I."/>
            <person name="Horton D.L."/>
            <person name="Alikhan N.F."/>
            <person name="Baker D."/>
            <person name="Gharbi K."/>
            <person name="Hall N."/>
            <person name="Watson M."/>
            <person name="Adriaenssens E.M."/>
            <person name="Foster-Nyarko E."/>
            <person name="Jarju S."/>
            <person name="Secka A."/>
            <person name="Antonio M."/>
            <person name="Oren A."/>
            <person name="Chaudhuri R.R."/>
            <person name="La Ragione R."/>
            <person name="Hildebrand F."/>
            <person name="Pallen M.J."/>
        </authorList>
    </citation>
    <scope>NUCLEOTIDE SEQUENCE</scope>
    <source>
        <strain evidence="9">CHK192-9172</strain>
    </source>
</reference>
<evidence type="ECO:0000256" key="4">
    <source>
        <dbReference type="ARBA" id="ARBA00022989"/>
    </source>
</evidence>
<dbReference type="EMBL" id="DXCH01000044">
    <property type="protein sequence ID" value="HIZ06625.1"/>
    <property type="molecule type" value="Genomic_DNA"/>
</dbReference>
<dbReference type="PANTHER" id="PTHR35529:SF1">
    <property type="entry name" value="MANGANESE EFFLUX PUMP MNTP-RELATED"/>
    <property type="match status" value="1"/>
</dbReference>
<dbReference type="Pfam" id="PF02659">
    <property type="entry name" value="Mntp"/>
    <property type="match status" value="1"/>
</dbReference>
<evidence type="ECO:0000256" key="1">
    <source>
        <dbReference type="ARBA" id="ARBA00022448"/>
    </source>
</evidence>
<reference evidence="9" key="2">
    <citation type="submission" date="2021-04" db="EMBL/GenBank/DDBJ databases">
        <authorList>
            <person name="Gilroy R."/>
        </authorList>
    </citation>
    <scope>NUCLEOTIDE SEQUENCE</scope>
    <source>
        <strain evidence="9">CHK192-9172</strain>
    </source>
</reference>
<comment type="caution">
    <text evidence="9">The sequence shown here is derived from an EMBL/GenBank/DDBJ whole genome shotgun (WGS) entry which is preliminary data.</text>
</comment>
<feature type="transmembrane region" description="Helical" evidence="8">
    <location>
        <begin position="54"/>
        <end position="73"/>
    </location>
</feature>
<dbReference type="AlphaFoldDB" id="A0A9D2IF12"/>
<accession>A0A9D2IF12</accession>